<dbReference type="PANTHER" id="PTHR38102:SF1">
    <property type="entry name" value="PERIPLASMIC CHAPERONE SPY"/>
    <property type="match status" value="1"/>
</dbReference>
<gene>
    <name evidence="7" type="ORF">ACFOEE_05650</name>
</gene>
<dbReference type="Gene3D" id="1.20.120.1490">
    <property type="match status" value="1"/>
</dbReference>
<keyword evidence="8" id="KW-1185">Reference proteome</keyword>
<comment type="similarity">
    <text evidence="2">Belongs to the CpxP/Spy family.</text>
</comment>
<evidence type="ECO:0000256" key="6">
    <source>
        <dbReference type="SAM" id="SignalP"/>
    </source>
</evidence>
<dbReference type="RefSeq" id="WP_377121786.1">
    <property type="nucleotide sequence ID" value="NZ_JBHRSD010000010.1"/>
</dbReference>
<dbReference type="InterPro" id="IPR012899">
    <property type="entry name" value="LTXXQ"/>
</dbReference>
<comment type="subcellular location">
    <subcellularLocation>
        <location evidence="1">Periplasm</location>
    </subcellularLocation>
</comment>
<evidence type="ECO:0000256" key="5">
    <source>
        <dbReference type="SAM" id="MobiDB-lite"/>
    </source>
</evidence>
<accession>A0ABV7CH77</accession>
<dbReference type="EMBL" id="JBHRSD010000010">
    <property type="protein sequence ID" value="MFC3031995.1"/>
    <property type="molecule type" value="Genomic_DNA"/>
</dbReference>
<dbReference type="PANTHER" id="PTHR38102">
    <property type="entry name" value="PERIPLASMIC CHAPERONE SPY"/>
    <property type="match status" value="1"/>
</dbReference>
<feature type="signal peptide" evidence="6">
    <location>
        <begin position="1"/>
        <end position="24"/>
    </location>
</feature>
<reference evidence="8" key="1">
    <citation type="journal article" date="2019" name="Int. J. Syst. Evol. Microbiol.">
        <title>The Global Catalogue of Microorganisms (GCM) 10K type strain sequencing project: providing services to taxonomists for standard genome sequencing and annotation.</title>
        <authorList>
            <consortium name="The Broad Institute Genomics Platform"/>
            <consortium name="The Broad Institute Genome Sequencing Center for Infectious Disease"/>
            <person name="Wu L."/>
            <person name="Ma J."/>
        </authorList>
    </citation>
    <scope>NUCLEOTIDE SEQUENCE [LARGE SCALE GENOMIC DNA]</scope>
    <source>
        <strain evidence="8">KCTC 42730</strain>
    </source>
</reference>
<dbReference type="Proteomes" id="UP001595453">
    <property type="component" value="Unassembled WGS sequence"/>
</dbReference>
<dbReference type="InterPro" id="IPR052211">
    <property type="entry name" value="Cpx_auxiliary_protein"/>
</dbReference>
<name>A0ABV7CH77_9GAMM</name>
<evidence type="ECO:0000256" key="2">
    <source>
        <dbReference type="ARBA" id="ARBA00008441"/>
    </source>
</evidence>
<protein>
    <submittedName>
        <fullName evidence="7">Spy/CpxP family protein refolding chaperone</fullName>
    </submittedName>
</protein>
<organism evidence="7 8">
    <name type="scientific">Pseudoalteromonas fenneropenaei</name>
    <dbReference type="NCBI Taxonomy" id="1737459"/>
    <lineage>
        <taxon>Bacteria</taxon>
        <taxon>Pseudomonadati</taxon>
        <taxon>Pseudomonadota</taxon>
        <taxon>Gammaproteobacteria</taxon>
        <taxon>Alteromonadales</taxon>
        <taxon>Pseudoalteromonadaceae</taxon>
        <taxon>Pseudoalteromonas</taxon>
    </lineage>
</organism>
<dbReference type="CDD" id="cd09916">
    <property type="entry name" value="CpxP_like"/>
    <property type="match status" value="1"/>
</dbReference>
<evidence type="ECO:0000256" key="3">
    <source>
        <dbReference type="ARBA" id="ARBA00022729"/>
    </source>
</evidence>
<evidence type="ECO:0000256" key="4">
    <source>
        <dbReference type="ARBA" id="ARBA00022764"/>
    </source>
</evidence>
<feature type="chain" id="PRO_5045101430" evidence="6">
    <location>
        <begin position="25"/>
        <end position="150"/>
    </location>
</feature>
<evidence type="ECO:0000256" key="1">
    <source>
        <dbReference type="ARBA" id="ARBA00004418"/>
    </source>
</evidence>
<proteinExistence type="inferred from homology"/>
<evidence type="ECO:0000313" key="7">
    <source>
        <dbReference type="EMBL" id="MFC3031995.1"/>
    </source>
</evidence>
<sequence>MNAKKLLLGAVVGFGLVVSQVANAKPHNPEGLHFLLNPKVAAKLALTDAQQTELKTIMADHKVVMESLGGNKQANREAIEALVQADSFDETKARALLQGFQPEQLEAHVERLKVRHRVYHVLTAEQRAKLEKWREARKEGKKPRGERHDG</sequence>
<comment type="caution">
    <text evidence="7">The sequence shown here is derived from an EMBL/GenBank/DDBJ whole genome shotgun (WGS) entry which is preliminary data.</text>
</comment>
<feature type="region of interest" description="Disordered" evidence="5">
    <location>
        <begin position="130"/>
        <end position="150"/>
    </location>
</feature>
<keyword evidence="4" id="KW-0574">Periplasm</keyword>
<dbReference type="Pfam" id="PF07813">
    <property type="entry name" value="LTXXQ"/>
    <property type="match status" value="1"/>
</dbReference>
<evidence type="ECO:0000313" key="8">
    <source>
        <dbReference type="Proteomes" id="UP001595453"/>
    </source>
</evidence>
<keyword evidence="3 6" id="KW-0732">Signal</keyword>